<reference evidence="1" key="1">
    <citation type="submission" date="2021-06" db="EMBL/GenBank/DDBJ databases">
        <authorList>
            <person name="Kallberg Y."/>
            <person name="Tangrot J."/>
            <person name="Rosling A."/>
        </authorList>
    </citation>
    <scope>NUCLEOTIDE SEQUENCE</scope>
    <source>
        <strain evidence="1">FL130A</strain>
    </source>
</reference>
<dbReference type="Proteomes" id="UP000789508">
    <property type="component" value="Unassembled WGS sequence"/>
</dbReference>
<evidence type="ECO:0000313" key="1">
    <source>
        <dbReference type="EMBL" id="CAG8754576.1"/>
    </source>
</evidence>
<dbReference type="EMBL" id="CAJVPS010042751">
    <property type="protein sequence ID" value="CAG8754576.1"/>
    <property type="molecule type" value="Genomic_DNA"/>
</dbReference>
<feature type="non-terminal residue" evidence="1">
    <location>
        <position position="1"/>
    </location>
</feature>
<evidence type="ECO:0000313" key="2">
    <source>
        <dbReference type="Proteomes" id="UP000789508"/>
    </source>
</evidence>
<comment type="caution">
    <text evidence="1">The sequence shown here is derived from an EMBL/GenBank/DDBJ whole genome shotgun (WGS) entry which is preliminary data.</text>
</comment>
<protein>
    <submittedName>
        <fullName evidence="1">11615_t:CDS:1</fullName>
    </submittedName>
</protein>
<gene>
    <name evidence="1" type="ORF">ALEPTO_LOCUS13424</name>
</gene>
<sequence>KAIADSADKFEINLTLQSALRDIKELKTIAPTERQKLNDYFVFCPAQELELT</sequence>
<proteinExistence type="predicted"/>
<keyword evidence="2" id="KW-1185">Reference proteome</keyword>
<accession>A0A9N9IXT4</accession>
<dbReference type="AlphaFoldDB" id="A0A9N9IXT4"/>
<name>A0A9N9IXT4_9GLOM</name>
<organism evidence="1 2">
    <name type="scientific">Ambispora leptoticha</name>
    <dbReference type="NCBI Taxonomy" id="144679"/>
    <lineage>
        <taxon>Eukaryota</taxon>
        <taxon>Fungi</taxon>
        <taxon>Fungi incertae sedis</taxon>
        <taxon>Mucoromycota</taxon>
        <taxon>Glomeromycotina</taxon>
        <taxon>Glomeromycetes</taxon>
        <taxon>Archaeosporales</taxon>
        <taxon>Ambisporaceae</taxon>
        <taxon>Ambispora</taxon>
    </lineage>
</organism>